<evidence type="ECO:0000313" key="3">
    <source>
        <dbReference type="EMBL" id="KEJ82946.1"/>
    </source>
</evidence>
<dbReference type="EMBL" id="ARYC01001750">
    <property type="protein sequence ID" value="KEJ82946.1"/>
    <property type="molecule type" value="Genomic_DNA"/>
</dbReference>
<feature type="compositionally biased region" description="Polar residues" evidence="2">
    <location>
        <begin position="96"/>
        <end position="114"/>
    </location>
</feature>
<feature type="region of interest" description="Disordered" evidence="2">
    <location>
        <begin position="96"/>
        <end position="162"/>
    </location>
</feature>
<dbReference type="AlphaFoldDB" id="A0A073I0F1"/>
<evidence type="ECO:0000256" key="1">
    <source>
        <dbReference type="SAM" id="Coils"/>
    </source>
</evidence>
<keyword evidence="4" id="KW-1185">Reference proteome</keyword>
<keyword evidence="1" id="KW-0175">Coiled coil</keyword>
<reference evidence="4" key="1">
    <citation type="journal article" date="2014" name="Cell">
        <title>The Architecture of a Scrambled Genome Reveals Massive Levels of Genomic Rearrangement during Development.</title>
        <authorList>
            <person name="Chen X."/>
            <person name="Bracht J.R."/>
            <person name="Goldman A.D."/>
            <person name="Dolzhenko E."/>
            <person name="Clay D.M."/>
            <person name="Swart E.C."/>
            <person name="Perlman D.H."/>
            <person name="Doak T.G."/>
            <person name="Stuart A."/>
            <person name="Amemiya C.T."/>
            <person name="Sebra R.P."/>
            <person name="Landweber L.F."/>
        </authorList>
    </citation>
    <scope>NUCLEOTIDE SEQUENCE [LARGE SCALE GENOMIC DNA]</scope>
    <source>
        <strain evidence="4">JRB310</strain>
    </source>
</reference>
<feature type="coiled-coil region" evidence="1">
    <location>
        <begin position="277"/>
        <end position="304"/>
    </location>
</feature>
<proteinExistence type="predicted"/>
<name>A0A073I0F1_9SPIT</name>
<feature type="region of interest" description="Disordered" evidence="2">
    <location>
        <begin position="383"/>
        <end position="406"/>
    </location>
</feature>
<feature type="compositionally biased region" description="Low complexity" evidence="2">
    <location>
        <begin position="383"/>
        <end position="395"/>
    </location>
</feature>
<gene>
    <name evidence="3" type="ORF">OXYTRIMIC_223</name>
</gene>
<feature type="compositionally biased region" description="Polar residues" evidence="2">
    <location>
        <begin position="126"/>
        <end position="148"/>
    </location>
</feature>
<evidence type="ECO:0000256" key="2">
    <source>
        <dbReference type="SAM" id="MobiDB-lite"/>
    </source>
</evidence>
<accession>A0A073I0F1</accession>
<protein>
    <submittedName>
        <fullName evidence="3">Uncharacterized protein</fullName>
    </submittedName>
</protein>
<organism evidence="3 4">
    <name type="scientific">Oxytricha trifallax</name>
    <dbReference type="NCBI Taxonomy" id="1172189"/>
    <lineage>
        <taxon>Eukaryota</taxon>
        <taxon>Sar</taxon>
        <taxon>Alveolata</taxon>
        <taxon>Ciliophora</taxon>
        <taxon>Intramacronucleata</taxon>
        <taxon>Spirotrichea</taxon>
        <taxon>Stichotrichia</taxon>
        <taxon>Sporadotrichida</taxon>
        <taxon>Oxytrichidae</taxon>
        <taxon>Oxytrichinae</taxon>
        <taxon>Oxytricha</taxon>
    </lineage>
</organism>
<evidence type="ECO:0000313" key="4">
    <source>
        <dbReference type="Proteomes" id="UP000053232"/>
    </source>
</evidence>
<comment type="caution">
    <text evidence="3">The sequence shown here is derived from an EMBL/GenBank/DDBJ whole genome shotgun (WGS) entry which is preliminary data.</text>
</comment>
<sequence>MGKASIKKPNKKLQQVATFNQTQEDSGYTAEFFNDEQLTDLRCEKQRTCILELLKKQMIIVKKSYKQVKVQLQERFGLETIKMHKEWLINTLNARKSESKSNTPSTAQLQNQKKGTPKSGQIAITKPSNRPSMNDQKSSISKQESIHSQKTHRRGGPGDLIRHHLPELNQIDELISKRFEELTTNSMKDMYDRLLIKVPDILETDVLASLNDKVAEVCNKVQEVEQRFREMDIPTIQELINQVREEIEQTFQILVADIKKVAPTIGIATQESLASHVRRVHEQIQALTKSIESADKNIRELSEKYSSQLEILNQSQSKHDHQHQMVEKNMKNVIDQVNKIIVDHKQGVADSLYSIKENIKSVVNRVSKVEKLDIQNQGQQIQQQELQSLHQDQSQNTQQHLKIEDKNKNDNHYIEQTISKYNSGNQSIQIFKIDKTPDIFKVKQAVKEKQYNKQIIFYFKILNHYQKTVKYKVYFKQILFKFIFILQPNNIQIQKIEVWSLTLSEFQILIIFISLSYSQQQTQKVIVHLRKYFLFLSFSLQRFLQTNNLFLSNFEEICYF</sequence>
<dbReference type="Proteomes" id="UP000053232">
    <property type="component" value="Unassembled WGS sequence"/>
</dbReference>